<evidence type="ECO:0000313" key="2">
    <source>
        <dbReference type="EMBL" id="QDY93600.1"/>
    </source>
</evidence>
<dbReference type="InterPro" id="IPR052534">
    <property type="entry name" value="Extracell_DNA_Util/SecSys_Comp"/>
</dbReference>
<name>A0AAP9E2F7_AGRTU</name>
<dbReference type="PANTHER" id="PTHR40278">
    <property type="entry name" value="DNA UTILIZATION PROTEIN HOFN"/>
    <property type="match status" value="1"/>
</dbReference>
<dbReference type="RefSeq" id="WP_144030928.1">
    <property type="nucleotide sequence ID" value="NZ_CP042274.1"/>
</dbReference>
<evidence type="ECO:0000313" key="3">
    <source>
        <dbReference type="Proteomes" id="UP000222296"/>
    </source>
</evidence>
<proteinExistence type="predicted"/>
<dbReference type="AlphaFoldDB" id="A0AAP9E2F7"/>
<dbReference type="Pfam" id="PF05137">
    <property type="entry name" value="PilN"/>
    <property type="match status" value="1"/>
</dbReference>
<reference evidence="2 3" key="1">
    <citation type="journal article" date="2017" name="Genome Announc.">
        <title>Draft Genome Sequence of Agrobacterium tumefaciens Biovar 1 Strain 186, Isolated from Walnut.</title>
        <authorList>
            <person name="Poret-Peterson A.T."/>
            <person name="Bhatnagar S."/>
            <person name="McClean A.E."/>
            <person name="Kluepfel D.A."/>
        </authorList>
    </citation>
    <scope>NUCLEOTIDE SEQUENCE [LARGE SCALE GENOMIC DNA]</scope>
    <source>
        <strain evidence="2 3">186</strain>
    </source>
</reference>
<gene>
    <name evidence="2" type="ORF">CG010_005350</name>
</gene>
<keyword evidence="1" id="KW-1133">Transmembrane helix</keyword>
<evidence type="ECO:0000256" key="1">
    <source>
        <dbReference type="SAM" id="Phobius"/>
    </source>
</evidence>
<protein>
    <submittedName>
        <fullName evidence="2">PilN domain-containing protein</fullName>
    </submittedName>
</protein>
<dbReference type="InterPro" id="IPR007813">
    <property type="entry name" value="PilN"/>
</dbReference>
<organism evidence="2 3">
    <name type="scientific">Agrobacterium tumefaciens</name>
    <dbReference type="NCBI Taxonomy" id="358"/>
    <lineage>
        <taxon>Bacteria</taxon>
        <taxon>Pseudomonadati</taxon>
        <taxon>Pseudomonadota</taxon>
        <taxon>Alphaproteobacteria</taxon>
        <taxon>Hyphomicrobiales</taxon>
        <taxon>Rhizobiaceae</taxon>
        <taxon>Rhizobium/Agrobacterium group</taxon>
        <taxon>Agrobacterium</taxon>
        <taxon>Agrobacterium tumefaciens complex</taxon>
    </lineage>
</organism>
<dbReference type="Proteomes" id="UP000222296">
    <property type="component" value="Chromosome Circular"/>
</dbReference>
<keyword evidence="1" id="KW-0812">Transmembrane</keyword>
<accession>A0AAP9E2F7</accession>
<sequence>MSGYLWRDVLIWLGEMLSKIPILAGFFQARSTEAVNLHVSCVGLACDMGTGALVPIDASRIPALLAEIERKTTVALTIGRDCYLRRNLASKRLPFTRASELWSLEISEHMPFLIGQVHVFFGLARDGQGTDYFIVKKEVLEPVLSAIHSSGRRIDRILMENEGQAEEVARESARSIADQSLRWSVKKRLSAGFSLLVLLVAIATFGHAYARTVEAGARLAILVDERRREALAVRKDVDALQREERLLQAARAAKIKTVPASALWEELTRILPDSTWLSDLTLREDVVSITGFSRAAADLIGMLGASAVFHDPRFTAPVTRVPGQDGERFTIHMKVGRQ</sequence>
<dbReference type="PANTHER" id="PTHR40278:SF1">
    <property type="entry name" value="DNA UTILIZATION PROTEIN HOFN"/>
    <property type="match status" value="1"/>
</dbReference>
<dbReference type="EMBL" id="CP042274">
    <property type="protein sequence ID" value="QDY93600.1"/>
    <property type="molecule type" value="Genomic_DNA"/>
</dbReference>
<keyword evidence="1" id="KW-0472">Membrane</keyword>
<feature type="transmembrane region" description="Helical" evidence="1">
    <location>
        <begin position="189"/>
        <end position="210"/>
    </location>
</feature>